<proteinExistence type="predicted"/>
<reference evidence="2 3" key="2">
    <citation type="journal article" date="2013" name="Plant Cell Physiol.">
        <title>Rice Annotation Project Database (RAP-DB): an integrative and interactive database for rice genomics.</title>
        <authorList>
            <person name="Sakai H."/>
            <person name="Lee S.S."/>
            <person name="Tanaka T."/>
            <person name="Numa H."/>
            <person name="Kim J."/>
            <person name="Kawahara Y."/>
            <person name="Wakimoto H."/>
            <person name="Yang C.C."/>
            <person name="Iwamoto M."/>
            <person name="Abe T."/>
            <person name="Yamada Y."/>
            <person name="Muto A."/>
            <person name="Inokuchi H."/>
            <person name="Ikemura T."/>
            <person name="Matsumoto T."/>
            <person name="Sasaki T."/>
            <person name="Itoh T."/>
        </authorList>
    </citation>
    <scope>NUCLEOTIDE SEQUENCE [LARGE SCALE GENOMIC DNA]</scope>
    <source>
        <strain evidence="3">cv. Nipponbare</strain>
    </source>
</reference>
<feature type="compositionally biased region" description="Polar residues" evidence="1">
    <location>
        <begin position="7"/>
        <end position="21"/>
    </location>
</feature>
<keyword evidence="3" id="KW-1185">Reference proteome</keyword>
<feature type="non-terminal residue" evidence="2">
    <location>
        <position position="107"/>
    </location>
</feature>
<reference evidence="2 3" key="3">
    <citation type="journal article" date="2013" name="Rice">
        <title>Improvement of the Oryza sativa Nipponbare reference genome using next generation sequence and optical map data.</title>
        <authorList>
            <person name="Kawahara Y."/>
            <person name="de la Bastide M."/>
            <person name="Hamilton J.P."/>
            <person name="Kanamori H."/>
            <person name="McCombie W.R."/>
            <person name="Ouyang S."/>
            <person name="Schwartz D.C."/>
            <person name="Tanaka T."/>
            <person name="Wu J."/>
            <person name="Zhou S."/>
            <person name="Childs K.L."/>
            <person name="Davidson R.M."/>
            <person name="Lin H."/>
            <person name="Quesada-Ocampo L."/>
            <person name="Vaillancourt B."/>
            <person name="Sakai H."/>
            <person name="Lee S.S."/>
            <person name="Kim J."/>
            <person name="Numa H."/>
            <person name="Itoh T."/>
            <person name="Buell C.R."/>
            <person name="Matsumoto T."/>
        </authorList>
    </citation>
    <scope>NUCLEOTIDE SEQUENCE [LARGE SCALE GENOMIC DNA]</scope>
    <source>
        <strain evidence="3">cv. Nipponbare</strain>
    </source>
</reference>
<accession>A0A0P0WJY0</accession>
<evidence type="ECO:0000313" key="3">
    <source>
        <dbReference type="Proteomes" id="UP000059680"/>
    </source>
</evidence>
<dbReference type="Proteomes" id="UP000059680">
    <property type="component" value="Chromosome 5"/>
</dbReference>
<evidence type="ECO:0000256" key="1">
    <source>
        <dbReference type="SAM" id="MobiDB-lite"/>
    </source>
</evidence>
<sequence length="107" mass="11628">MPKPEINATNLRPFNSSSVDTPSGADFNLGNTTTGMPLPLACSAPPQPASHIKIPNKSQQFHPNCHPKSSRKQSIVVVIVITWFIGNQRNHNAIHVPTQSGIVDRPE</sequence>
<dbReference type="AlphaFoldDB" id="A0A0P0WJY0"/>
<name>A0A0P0WJY0_ORYSJ</name>
<organism evidence="2 3">
    <name type="scientific">Oryza sativa subsp. japonica</name>
    <name type="common">Rice</name>
    <dbReference type="NCBI Taxonomy" id="39947"/>
    <lineage>
        <taxon>Eukaryota</taxon>
        <taxon>Viridiplantae</taxon>
        <taxon>Streptophyta</taxon>
        <taxon>Embryophyta</taxon>
        <taxon>Tracheophyta</taxon>
        <taxon>Spermatophyta</taxon>
        <taxon>Magnoliopsida</taxon>
        <taxon>Liliopsida</taxon>
        <taxon>Poales</taxon>
        <taxon>Poaceae</taxon>
        <taxon>BOP clade</taxon>
        <taxon>Oryzoideae</taxon>
        <taxon>Oryzeae</taxon>
        <taxon>Oryzinae</taxon>
        <taxon>Oryza</taxon>
        <taxon>Oryza sativa</taxon>
    </lineage>
</organism>
<dbReference type="InParanoid" id="A0A0P0WJY0"/>
<dbReference type="eggNOG" id="ENOG502R733">
    <property type="taxonomic scope" value="Eukaryota"/>
</dbReference>
<dbReference type="Gramene" id="Os05t0270850-01">
    <property type="protein sequence ID" value="Os05t0270850-01"/>
    <property type="gene ID" value="Os05g0270850"/>
</dbReference>
<protein>
    <submittedName>
        <fullName evidence="2">Os05g0270850 protein</fullName>
    </submittedName>
</protein>
<dbReference type="OMA" id="DERNHIP"/>
<feature type="region of interest" description="Disordered" evidence="1">
    <location>
        <begin position="1"/>
        <end position="32"/>
    </location>
</feature>
<reference evidence="3" key="1">
    <citation type="journal article" date="2005" name="Nature">
        <title>The map-based sequence of the rice genome.</title>
        <authorList>
            <consortium name="International rice genome sequencing project (IRGSP)"/>
            <person name="Matsumoto T."/>
            <person name="Wu J."/>
            <person name="Kanamori H."/>
            <person name="Katayose Y."/>
            <person name="Fujisawa M."/>
            <person name="Namiki N."/>
            <person name="Mizuno H."/>
            <person name="Yamamoto K."/>
            <person name="Antonio B.A."/>
            <person name="Baba T."/>
            <person name="Sakata K."/>
            <person name="Nagamura Y."/>
            <person name="Aoki H."/>
            <person name="Arikawa K."/>
            <person name="Arita K."/>
            <person name="Bito T."/>
            <person name="Chiden Y."/>
            <person name="Fujitsuka N."/>
            <person name="Fukunaka R."/>
            <person name="Hamada M."/>
            <person name="Harada C."/>
            <person name="Hayashi A."/>
            <person name="Hijishita S."/>
            <person name="Honda M."/>
            <person name="Hosokawa S."/>
            <person name="Ichikawa Y."/>
            <person name="Idonuma A."/>
            <person name="Iijima M."/>
            <person name="Ikeda M."/>
            <person name="Ikeno M."/>
            <person name="Ito K."/>
            <person name="Ito S."/>
            <person name="Ito T."/>
            <person name="Ito Y."/>
            <person name="Ito Y."/>
            <person name="Iwabuchi A."/>
            <person name="Kamiya K."/>
            <person name="Karasawa W."/>
            <person name="Kurita K."/>
            <person name="Katagiri S."/>
            <person name="Kikuta A."/>
            <person name="Kobayashi H."/>
            <person name="Kobayashi N."/>
            <person name="Machita K."/>
            <person name="Maehara T."/>
            <person name="Masukawa M."/>
            <person name="Mizubayashi T."/>
            <person name="Mukai Y."/>
            <person name="Nagasaki H."/>
            <person name="Nagata Y."/>
            <person name="Naito S."/>
            <person name="Nakashima M."/>
            <person name="Nakama Y."/>
            <person name="Nakamichi Y."/>
            <person name="Nakamura M."/>
            <person name="Meguro A."/>
            <person name="Negishi M."/>
            <person name="Ohta I."/>
            <person name="Ohta T."/>
            <person name="Okamoto M."/>
            <person name="Ono N."/>
            <person name="Saji S."/>
            <person name="Sakaguchi M."/>
            <person name="Sakai K."/>
            <person name="Shibata M."/>
            <person name="Shimokawa T."/>
            <person name="Song J."/>
            <person name="Takazaki Y."/>
            <person name="Terasawa K."/>
            <person name="Tsugane M."/>
            <person name="Tsuji K."/>
            <person name="Ueda S."/>
            <person name="Waki K."/>
            <person name="Yamagata H."/>
            <person name="Yamamoto M."/>
            <person name="Yamamoto S."/>
            <person name="Yamane H."/>
            <person name="Yoshiki S."/>
            <person name="Yoshihara R."/>
            <person name="Yukawa K."/>
            <person name="Zhong H."/>
            <person name="Yano M."/>
            <person name="Yuan Q."/>
            <person name="Ouyang S."/>
            <person name="Liu J."/>
            <person name="Jones K.M."/>
            <person name="Gansberger K."/>
            <person name="Moffat K."/>
            <person name="Hill J."/>
            <person name="Bera J."/>
            <person name="Fadrosh D."/>
            <person name="Jin S."/>
            <person name="Johri S."/>
            <person name="Kim M."/>
            <person name="Overton L."/>
            <person name="Reardon M."/>
            <person name="Tsitrin T."/>
            <person name="Vuong H."/>
            <person name="Weaver B."/>
            <person name="Ciecko A."/>
            <person name="Tallon L."/>
            <person name="Jackson J."/>
            <person name="Pai G."/>
            <person name="Aken S.V."/>
            <person name="Utterback T."/>
            <person name="Reidmuller S."/>
            <person name="Feldblyum T."/>
            <person name="Hsiao J."/>
            <person name="Zismann V."/>
            <person name="Iobst S."/>
            <person name="de Vazeille A.R."/>
            <person name="Buell C.R."/>
            <person name="Ying K."/>
            <person name="Li Y."/>
            <person name="Lu T."/>
            <person name="Huang Y."/>
            <person name="Zhao Q."/>
            <person name="Feng Q."/>
            <person name="Zhang L."/>
            <person name="Zhu J."/>
            <person name="Weng Q."/>
            <person name="Mu J."/>
            <person name="Lu Y."/>
            <person name="Fan D."/>
            <person name="Liu Y."/>
            <person name="Guan J."/>
            <person name="Zhang Y."/>
            <person name="Yu S."/>
            <person name="Liu X."/>
            <person name="Zhang Y."/>
            <person name="Hong G."/>
            <person name="Han B."/>
            <person name="Choisne N."/>
            <person name="Demange N."/>
            <person name="Orjeda G."/>
            <person name="Samain S."/>
            <person name="Cattolico L."/>
            <person name="Pelletier E."/>
            <person name="Couloux A."/>
            <person name="Segurens B."/>
            <person name="Wincker P."/>
            <person name="D'Hont A."/>
            <person name="Scarpelli C."/>
            <person name="Weissenbach J."/>
            <person name="Salanoubat M."/>
            <person name="Quetier F."/>
            <person name="Yu Y."/>
            <person name="Kim H.R."/>
            <person name="Rambo T."/>
            <person name="Currie J."/>
            <person name="Collura K."/>
            <person name="Luo M."/>
            <person name="Yang T."/>
            <person name="Ammiraju J.S.S."/>
            <person name="Engler F."/>
            <person name="Soderlund C."/>
            <person name="Wing R.A."/>
            <person name="Palmer L.E."/>
            <person name="de la Bastide M."/>
            <person name="Spiegel L."/>
            <person name="Nascimento L."/>
            <person name="Zutavern T."/>
            <person name="O'Shaughnessy A."/>
            <person name="Dike S."/>
            <person name="Dedhia N."/>
            <person name="Preston R."/>
            <person name="Balija V."/>
            <person name="McCombie W.R."/>
            <person name="Chow T."/>
            <person name="Chen H."/>
            <person name="Chung M."/>
            <person name="Chen C."/>
            <person name="Shaw J."/>
            <person name="Wu H."/>
            <person name="Hsiao K."/>
            <person name="Chao Y."/>
            <person name="Chu M."/>
            <person name="Cheng C."/>
            <person name="Hour A."/>
            <person name="Lee P."/>
            <person name="Lin S."/>
            <person name="Lin Y."/>
            <person name="Liou J."/>
            <person name="Liu S."/>
            <person name="Hsing Y."/>
            <person name="Raghuvanshi S."/>
            <person name="Mohanty A."/>
            <person name="Bharti A.K."/>
            <person name="Gaur A."/>
            <person name="Gupta V."/>
            <person name="Kumar D."/>
            <person name="Ravi V."/>
            <person name="Vij S."/>
            <person name="Kapur A."/>
            <person name="Khurana P."/>
            <person name="Khurana P."/>
            <person name="Khurana J.P."/>
            <person name="Tyagi A.K."/>
            <person name="Gaikwad K."/>
            <person name="Singh A."/>
            <person name="Dalal V."/>
            <person name="Srivastava S."/>
            <person name="Dixit A."/>
            <person name="Pal A.K."/>
            <person name="Ghazi I.A."/>
            <person name="Yadav M."/>
            <person name="Pandit A."/>
            <person name="Bhargava A."/>
            <person name="Sureshbabu K."/>
            <person name="Batra K."/>
            <person name="Sharma T.R."/>
            <person name="Mohapatra T."/>
            <person name="Singh N.K."/>
            <person name="Messing J."/>
            <person name="Nelson A.B."/>
            <person name="Fuks G."/>
            <person name="Kavchok S."/>
            <person name="Keizer G."/>
            <person name="Linton E."/>
            <person name="Llaca V."/>
            <person name="Song R."/>
            <person name="Tanyolac B."/>
            <person name="Young S."/>
            <person name="Ho-Il K."/>
            <person name="Hahn J.H."/>
            <person name="Sangsakoo G."/>
            <person name="Vanavichit A."/>
            <person name="de Mattos Luiz.A.T."/>
            <person name="Zimmer P.D."/>
            <person name="Malone G."/>
            <person name="Dellagostin O."/>
            <person name="de Oliveira A.C."/>
            <person name="Bevan M."/>
            <person name="Bancroft I."/>
            <person name="Minx P."/>
            <person name="Cordum H."/>
            <person name="Wilson R."/>
            <person name="Cheng Z."/>
            <person name="Jin W."/>
            <person name="Jiang J."/>
            <person name="Leong S.A."/>
            <person name="Iwama H."/>
            <person name="Gojobori T."/>
            <person name="Itoh T."/>
            <person name="Niimura Y."/>
            <person name="Fujii Y."/>
            <person name="Habara T."/>
            <person name="Sakai H."/>
            <person name="Sato Y."/>
            <person name="Wilson G."/>
            <person name="Kumar K."/>
            <person name="McCouch S."/>
            <person name="Juretic N."/>
            <person name="Hoen D."/>
            <person name="Wright S."/>
            <person name="Bruskiewich R."/>
            <person name="Bureau T."/>
            <person name="Miyao A."/>
            <person name="Hirochika H."/>
            <person name="Nishikawa T."/>
            <person name="Kadowaki K."/>
            <person name="Sugiura M."/>
            <person name="Burr B."/>
            <person name="Sasaki T."/>
        </authorList>
    </citation>
    <scope>NUCLEOTIDE SEQUENCE [LARGE SCALE GENOMIC DNA]</scope>
    <source>
        <strain evidence="3">cv. Nipponbare</strain>
    </source>
</reference>
<evidence type="ECO:0000313" key="2">
    <source>
        <dbReference type="EMBL" id="BAS93088.1"/>
    </source>
</evidence>
<dbReference type="PaxDb" id="39947-A0A0P0WJY0"/>
<dbReference type="EMBL" id="AP014961">
    <property type="protein sequence ID" value="BAS93088.1"/>
    <property type="molecule type" value="Genomic_DNA"/>
</dbReference>
<gene>
    <name evidence="2" type="ordered locus">Os05g0270850</name>
    <name evidence="2" type="ORF">OSNPB_050270850</name>
</gene>